<accession>A0A814PMI5</accession>
<dbReference type="CDD" id="cd00590">
    <property type="entry name" value="RRM_SF"/>
    <property type="match status" value="1"/>
</dbReference>
<name>A0A814PMI5_9BILA</name>
<evidence type="ECO:0000313" key="3">
    <source>
        <dbReference type="EMBL" id="CAF1108055.1"/>
    </source>
</evidence>
<dbReference type="EMBL" id="CAJNOK010010291">
    <property type="protein sequence ID" value="CAF1111438.1"/>
    <property type="molecule type" value="Genomic_DNA"/>
</dbReference>
<evidence type="ECO:0000313" key="7">
    <source>
        <dbReference type="Proteomes" id="UP000663829"/>
    </source>
</evidence>
<dbReference type="InterPro" id="IPR012677">
    <property type="entry name" value="Nucleotide-bd_a/b_plait_sf"/>
</dbReference>
<dbReference type="SUPFAM" id="SSF54928">
    <property type="entry name" value="RNA-binding domain, RBD"/>
    <property type="match status" value="1"/>
</dbReference>
<evidence type="ECO:0000259" key="2">
    <source>
        <dbReference type="PROSITE" id="PS50102"/>
    </source>
</evidence>
<feature type="non-terminal residue" evidence="3">
    <location>
        <position position="1"/>
    </location>
</feature>
<proteinExistence type="predicted"/>
<keyword evidence="7" id="KW-1185">Reference proteome</keyword>
<dbReference type="Proteomes" id="UP000677228">
    <property type="component" value="Unassembled WGS sequence"/>
</dbReference>
<dbReference type="Pfam" id="PF00076">
    <property type="entry name" value="RRM_1"/>
    <property type="match status" value="1"/>
</dbReference>
<comment type="caution">
    <text evidence="3">The sequence shown here is derived from an EMBL/GenBank/DDBJ whole genome shotgun (WGS) entry which is preliminary data.</text>
</comment>
<dbReference type="InterPro" id="IPR000504">
    <property type="entry name" value="RRM_dom"/>
</dbReference>
<dbReference type="GO" id="GO:0003723">
    <property type="term" value="F:RNA binding"/>
    <property type="evidence" value="ECO:0007669"/>
    <property type="project" value="UniProtKB-UniRule"/>
</dbReference>
<evidence type="ECO:0000313" key="4">
    <source>
        <dbReference type="EMBL" id="CAF1111438.1"/>
    </source>
</evidence>
<dbReference type="Proteomes" id="UP000682733">
    <property type="component" value="Unassembled WGS sequence"/>
</dbReference>
<dbReference type="Gene3D" id="3.30.70.330">
    <property type="match status" value="1"/>
</dbReference>
<dbReference type="EMBL" id="CAJOBC010005689">
    <property type="protein sequence ID" value="CAF3872618.1"/>
    <property type="molecule type" value="Genomic_DNA"/>
</dbReference>
<dbReference type="Proteomes" id="UP000681722">
    <property type="component" value="Unassembled WGS sequence"/>
</dbReference>
<dbReference type="Proteomes" id="UP000663829">
    <property type="component" value="Unassembled WGS sequence"/>
</dbReference>
<dbReference type="EMBL" id="CAJNOQ010005688">
    <property type="protein sequence ID" value="CAF1108055.1"/>
    <property type="molecule type" value="Genomic_DNA"/>
</dbReference>
<dbReference type="AlphaFoldDB" id="A0A814PMI5"/>
<reference evidence="3" key="1">
    <citation type="submission" date="2021-02" db="EMBL/GenBank/DDBJ databases">
        <authorList>
            <person name="Nowell W R."/>
        </authorList>
    </citation>
    <scope>NUCLEOTIDE SEQUENCE</scope>
</reference>
<dbReference type="PROSITE" id="PS50102">
    <property type="entry name" value="RRM"/>
    <property type="match status" value="1"/>
</dbReference>
<keyword evidence="1" id="KW-0694">RNA-binding</keyword>
<dbReference type="InterPro" id="IPR035979">
    <property type="entry name" value="RBD_domain_sf"/>
</dbReference>
<dbReference type="OrthoDB" id="76445at2759"/>
<evidence type="ECO:0000313" key="5">
    <source>
        <dbReference type="EMBL" id="CAF3872618.1"/>
    </source>
</evidence>
<sequence>YRSKNSCILKMSKSSMDAEVFRAVKRSLAALVVNSPNASTVPKENGGSSIFILARQVEQNVQVISGSSSVQDAQEQREQDHQITSVSGVVAKQVKQETLEPMEDMMNQGVEVPVPQIYIMGLPRSITREQVFQVFSRYGLVRENPTTRQQEIYIYPNLVRQCACATVLYTSTQDATLAIHSLNGKCVEEFSYNVINVNYSRRYYQNYVLRRQPRAPPRYQEPQEHQEHQDN</sequence>
<evidence type="ECO:0000256" key="1">
    <source>
        <dbReference type="PROSITE-ProRule" id="PRU00176"/>
    </source>
</evidence>
<dbReference type="EMBL" id="CAJOBA010013432">
    <property type="protein sequence ID" value="CAF3879441.1"/>
    <property type="molecule type" value="Genomic_DNA"/>
</dbReference>
<protein>
    <recommendedName>
        <fullName evidence="2">RRM domain-containing protein</fullName>
    </recommendedName>
</protein>
<organism evidence="3 7">
    <name type="scientific">Didymodactylos carnosus</name>
    <dbReference type="NCBI Taxonomy" id="1234261"/>
    <lineage>
        <taxon>Eukaryota</taxon>
        <taxon>Metazoa</taxon>
        <taxon>Spiralia</taxon>
        <taxon>Gnathifera</taxon>
        <taxon>Rotifera</taxon>
        <taxon>Eurotatoria</taxon>
        <taxon>Bdelloidea</taxon>
        <taxon>Philodinida</taxon>
        <taxon>Philodinidae</taxon>
        <taxon>Didymodactylos</taxon>
    </lineage>
</organism>
<gene>
    <name evidence="3" type="ORF">GPM918_LOCUS19091</name>
    <name evidence="4" type="ORF">OVA965_LOCUS19785</name>
    <name evidence="5" type="ORF">SRO942_LOCUS19089</name>
    <name evidence="6" type="ORF">TMI583_LOCUS19949</name>
</gene>
<feature type="domain" description="RRM" evidence="2">
    <location>
        <begin position="115"/>
        <end position="202"/>
    </location>
</feature>
<evidence type="ECO:0000313" key="6">
    <source>
        <dbReference type="EMBL" id="CAF3879441.1"/>
    </source>
</evidence>